<evidence type="ECO:0000259" key="1">
    <source>
        <dbReference type="Pfam" id="PF13676"/>
    </source>
</evidence>
<name>A0A2A5WW53_9GAMM</name>
<feature type="domain" description="TIR" evidence="1">
    <location>
        <begin position="2"/>
        <end position="76"/>
    </location>
</feature>
<dbReference type="InterPro" id="IPR035897">
    <property type="entry name" value="Toll_tir_struct_dom_sf"/>
</dbReference>
<protein>
    <recommendedName>
        <fullName evidence="1">TIR domain-containing protein</fullName>
    </recommendedName>
</protein>
<dbReference type="GO" id="GO:0007165">
    <property type="term" value="P:signal transduction"/>
    <property type="evidence" value="ECO:0007669"/>
    <property type="project" value="InterPro"/>
</dbReference>
<sequence length="123" mass="13288">MSAGRRWSDELVSAITCAAVMILFVTPRSTASGHCQDEVSYALDRDIPVVAVHLEDTELPPGPSLRLSKKQAILVEDMGYDAYLGKLMRGLSEHLKITDAGARVPAASGTTRGFSGKRWLGMI</sequence>
<dbReference type="EMBL" id="NTKD01000009">
    <property type="protein sequence ID" value="PDH40722.1"/>
    <property type="molecule type" value="Genomic_DNA"/>
</dbReference>
<gene>
    <name evidence="2" type="ORF">CNE99_03090</name>
</gene>
<dbReference type="AlphaFoldDB" id="A0A2A5WW53"/>
<organism evidence="2 3">
    <name type="scientific">OM182 bacterium MED-G24</name>
    <dbReference type="NCBI Taxonomy" id="1986255"/>
    <lineage>
        <taxon>Bacteria</taxon>
        <taxon>Pseudomonadati</taxon>
        <taxon>Pseudomonadota</taxon>
        <taxon>Gammaproteobacteria</taxon>
        <taxon>OMG group</taxon>
        <taxon>OM182 clade</taxon>
    </lineage>
</organism>
<accession>A0A2A5WW53</accession>
<proteinExistence type="predicted"/>
<dbReference type="SUPFAM" id="SSF52200">
    <property type="entry name" value="Toll/Interleukin receptor TIR domain"/>
    <property type="match status" value="1"/>
</dbReference>
<evidence type="ECO:0000313" key="2">
    <source>
        <dbReference type="EMBL" id="PDH40722.1"/>
    </source>
</evidence>
<dbReference type="InterPro" id="IPR000157">
    <property type="entry name" value="TIR_dom"/>
</dbReference>
<reference evidence="2 3" key="1">
    <citation type="submission" date="2017-08" db="EMBL/GenBank/DDBJ databases">
        <title>Fine stratification of microbial communities through a metagenomic profile of the photic zone.</title>
        <authorList>
            <person name="Haro-Moreno J.M."/>
            <person name="Lopez-Perez M."/>
            <person name="De La Torre J."/>
            <person name="Picazo A."/>
            <person name="Camacho A."/>
            <person name="Rodriguez-Valera F."/>
        </authorList>
    </citation>
    <scope>NUCLEOTIDE SEQUENCE [LARGE SCALE GENOMIC DNA]</scope>
    <source>
        <strain evidence="2">MED-G24</strain>
    </source>
</reference>
<comment type="caution">
    <text evidence="2">The sequence shown here is derived from an EMBL/GenBank/DDBJ whole genome shotgun (WGS) entry which is preliminary data.</text>
</comment>
<dbReference type="Proteomes" id="UP000219327">
    <property type="component" value="Unassembled WGS sequence"/>
</dbReference>
<dbReference type="Pfam" id="PF13676">
    <property type="entry name" value="TIR_2"/>
    <property type="match status" value="1"/>
</dbReference>
<evidence type="ECO:0000313" key="3">
    <source>
        <dbReference type="Proteomes" id="UP000219327"/>
    </source>
</evidence>
<dbReference type="Gene3D" id="3.40.50.10140">
    <property type="entry name" value="Toll/interleukin-1 receptor homology (TIR) domain"/>
    <property type="match status" value="1"/>
</dbReference>